<reference evidence="1 2" key="1">
    <citation type="submission" date="2014-04" db="EMBL/GenBank/DDBJ databases">
        <authorList>
            <consortium name="DOE Joint Genome Institute"/>
            <person name="Kuo A."/>
            <person name="Tarkka M."/>
            <person name="Buscot F."/>
            <person name="Kohler A."/>
            <person name="Nagy L.G."/>
            <person name="Floudas D."/>
            <person name="Copeland A."/>
            <person name="Barry K.W."/>
            <person name="Cichocki N."/>
            <person name="Veneault-Fourrey C."/>
            <person name="LaButti K."/>
            <person name="Lindquist E.A."/>
            <person name="Lipzen A."/>
            <person name="Lundell T."/>
            <person name="Morin E."/>
            <person name="Murat C."/>
            <person name="Sun H."/>
            <person name="Tunlid A."/>
            <person name="Henrissat B."/>
            <person name="Grigoriev I.V."/>
            <person name="Hibbett D.S."/>
            <person name="Martin F."/>
            <person name="Nordberg H.P."/>
            <person name="Cantor M.N."/>
            <person name="Hua S.X."/>
        </authorList>
    </citation>
    <scope>NUCLEOTIDE SEQUENCE [LARGE SCALE GENOMIC DNA]</scope>
    <source>
        <strain evidence="1 2">F 1598</strain>
    </source>
</reference>
<protein>
    <submittedName>
        <fullName evidence="1">Uncharacterized protein</fullName>
    </submittedName>
</protein>
<proteinExistence type="predicted"/>
<reference evidence="2" key="2">
    <citation type="submission" date="2015-01" db="EMBL/GenBank/DDBJ databases">
        <title>Evolutionary Origins and Diversification of the Mycorrhizal Mutualists.</title>
        <authorList>
            <consortium name="DOE Joint Genome Institute"/>
            <consortium name="Mycorrhizal Genomics Consortium"/>
            <person name="Kohler A."/>
            <person name="Kuo A."/>
            <person name="Nagy L.G."/>
            <person name="Floudas D."/>
            <person name="Copeland A."/>
            <person name="Barry K.W."/>
            <person name="Cichocki N."/>
            <person name="Veneault-Fourrey C."/>
            <person name="LaButti K."/>
            <person name="Lindquist E.A."/>
            <person name="Lipzen A."/>
            <person name="Lundell T."/>
            <person name="Morin E."/>
            <person name="Murat C."/>
            <person name="Riley R."/>
            <person name="Ohm R."/>
            <person name="Sun H."/>
            <person name="Tunlid A."/>
            <person name="Henrissat B."/>
            <person name="Grigoriev I.V."/>
            <person name="Hibbett D.S."/>
            <person name="Martin F."/>
        </authorList>
    </citation>
    <scope>NUCLEOTIDE SEQUENCE [LARGE SCALE GENOMIC DNA]</scope>
    <source>
        <strain evidence="2">F 1598</strain>
    </source>
</reference>
<accession>A0A0C3B825</accession>
<dbReference type="Proteomes" id="UP000054166">
    <property type="component" value="Unassembled WGS sequence"/>
</dbReference>
<evidence type="ECO:0000313" key="1">
    <source>
        <dbReference type="EMBL" id="KIM73457.1"/>
    </source>
</evidence>
<dbReference type="InParanoid" id="A0A0C3B825"/>
<gene>
    <name evidence="1" type="ORF">PILCRDRAFT_727243</name>
</gene>
<sequence length="65" mass="7049">MSGTSDVGVLGSIQDGVHCHTHCGCLRTSDHRSNMSTLIRLGKPLHETVLMEGSQRSKTVKTKTQ</sequence>
<name>A0A0C3B825_PILCF</name>
<dbReference type="HOGENOM" id="CLU_2850522_0_0_1"/>
<organism evidence="1 2">
    <name type="scientific">Piloderma croceum (strain F 1598)</name>
    <dbReference type="NCBI Taxonomy" id="765440"/>
    <lineage>
        <taxon>Eukaryota</taxon>
        <taxon>Fungi</taxon>
        <taxon>Dikarya</taxon>
        <taxon>Basidiomycota</taxon>
        <taxon>Agaricomycotina</taxon>
        <taxon>Agaricomycetes</taxon>
        <taxon>Agaricomycetidae</taxon>
        <taxon>Atheliales</taxon>
        <taxon>Atheliaceae</taxon>
        <taxon>Piloderma</taxon>
    </lineage>
</organism>
<evidence type="ECO:0000313" key="2">
    <source>
        <dbReference type="Proteomes" id="UP000054166"/>
    </source>
</evidence>
<dbReference type="EMBL" id="KN833081">
    <property type="protein sequence ID" value="KIM73457.1"/>
    <property type="molecule type" value="Genomic_DNA"/>
</dbReference>
<keyword evidence="2" id="KW-1185">Reference proteome</keyword>
<dbReference type="AlphaFoldDB" id="A0A0C3B825"/>